<dbReference type="EMBL" id="JAVREJ010000002">
    <property type="protein sequence ID" value="MDT0348759.1"/>
    <property type="molecule type" value="Genomic_DNA"/>
</dbReference>
<evidence type="ECO:0000256" key="1">
    <source>
        <dbReference type="SAM" id="MobiDB-lite"/>
    </source>
</evidence>
<dbReference type="Proteomes" id="UP001183202">
    <property type="component" value="Unassembled WGS sequence"/>
</dbReference>
<protein>
    <submittedName>
        <fullName evidence="2">Uncharacterized protein</fullName>
    </submittedName>
</protein>
<comment type="caution">
    <text evidence="2">The sequence shown here is derived from an EMBL/GenBank/DDBJ whole genome shotgun (WGS) entry which is preliminary data.</text>
</comment>
<dbReference type="InterPro" id="IPR029052">
    <property type="entry name" value="Metallo-depent_PP-like"/>
</dbReference>
<evidence type="ECO:0000313" key="2">
    <source>
        <dbReference type="EMBL" id="MDT0348759.1"/>
    </source>
</evidence>
<keyword evidence="3" id="KW-1185">Reference proteome</keyword>
<organism evidence="2 3">
    <name type="scientific">Pseudonocardia charpentierae</name>
    <dbReference type="NCBI Taxonomy" id="3075545"/>
    <lineage>
        <taxon>Bacteria</taxon>
        <taxon>Bacillati</taxon>
        <taxon>Actinomycetota</taxon>
        <taxon>Actinomycetes</taxon>
        <taxon>Pseudonocardiales</taxon>
        <taxon>Pseudonocardiaceae</taxon>
        <taxon>Pseudonocardia</taxon>
    </lineage>
</organism>
<dbReference type="RefSeq" id="WP_311554691.1">
    <property type="nucleotide sequence ID" value="NZ_JAVREJ010000002.1"/>
</dbReference>
<gene>
    <name evidence="2" type="ORF">RM445_04395</name>
</gene>
<dbReference type="Gene3D" id="3.60.21.10">
    <property type="match status" value="1"/>
</dbReference>
<proteinExistence type="predicted"/>
<feature type="region of interest" description="Disordered" evidence="1">
    <location>
        <begin position="1"/>
        <end position="50"/>
    </location>
</feature>
<evidence type="ECO:0000313" key="3">
    <source>
        <dbReference type="Proteomes" id="UP001183202"/>
    </source>
</evidence>
<dbReference type="SUPFAM" id="SSF56300">
    <property type="entry name" value="Metallo-dependent phosphatases"/>
    <property type="match status" value="1"/>
</dbReference>
<feature type="compositionally biased region" description="Low complexity" evidence="1">
    <location>
        <begin position="27"/>
        <end position="45"/>
    </location>
</feature>
<sequence length="526" mass="56624">MRNWPSPRDEQATASADPPPVPDRPSSRVAPAVAGWGRPPTGRTLTGRRRRPPFAARNAVLARLLGDPTDEARRLWLRRMDEWARADGAPAPPADRVVDRFAALERASVAVIGDPGAGRATQQAVAPAFTAVAGDTDLAVACGDIGVPAGGLRSYEERLLRPYADYPAPIYGVPGPADWHDGLAGFMTVFCGAPPDAGAPVPADQGPAWARLVRRLFWRRSPTATPEELAAARWYRDTDAQYAVQPGPYCAVDAGPLRLVLVDTGLTGRVDGAQARWLRAVSADDRPKILVAARPVFAGARLHRIPLDDGGDLNEIVTDPAYGYVAAFGTGEHNYQRYPVRLRDGRTVQYVVAGAAGAPLSATHRIPNVDRLGPAVSEDDFRCYPLRGDSLARFSTKHRGLLGVGSLAIRPDDATTIMAERIGNRAPRPSTPSADVSARTRRAAGQIYPLPASGRTLPGDPPPALIEPRRPPLFRSILRIDASDDEIVLSCFAATGAGEPVLEDRARARRDGLSWRWTDETPNRAR</sequence>
<reference evidence="3" key="1">
    <citation type="submission" date="2023-07" db="EMBL/GenBank/DDBJ databases">
        <title>30 novel species of actinomycetes from the DSMZ collection.</title>
        <authorList>
            <person name="Nouioui I."/>
        </authorList>
    </citation>
    <scope>NUCLEOTIDE SEQUENCE [LARGE SCALE GENOMIC DNA]</scope>
    <source>
        <strain evidence="3">DSM 45834</strain>
    </source>
</reference>
<accession>A0ABU2N802</accession>
<name>A0ABU2N802_9PSEU</name>